<dbReference type="SUPFAM" id="SSF46785">
    <property type="entry name" value="Winged helix' DNA-binding domain"/>
    <property type="match status" value="1"/>
</dbReference>
<dbReference type="PANTHER" id="PTHR33164:SF43">
    <property type="entry name" value="HTH-TYPE TRANSCRIPTIONAL REPRESSOR YETL"/>
    <property type="match status" value="1"/>
</dbReference>
<evidence type="ECO:0000259" key="1">
    <source>
        <dbReference type="PROSITE" id="PS50995"/>
    </source>
</evidence>
<name>A0ABP9AKF5_9PSEU</name>
<keyword evidence="3" id="KW-1185">Reference proteome</keyword>
<dbReference type="PROSITE" id="PS50995">
    <property type="entry name" value="HTH_MARR_2"/>
    <property type="match status" value="1"/>
</dbReference>
<evidence type="ECO:0000313" key="3">
    <source>
        <dbReference type="Proteomes" id="UP001500928"/>
    </source>
</evidence>
<organism evidence="2 3">
    <name type="scientific">Actinomycetospora chlora</name>
    <dbReference type="NCBI Taxonomy" id="663608"/>
    <lineage>
        <taxon>Bacteria</taxon>
        <taxon>Bacillati</taxon>
        <taxon>Actinomycetota</taxon>
        <taxon>Actinomycetes</taxon>
        <taxon>Pseudonocardiales</taxon>
        <taxon>Pseudonocardiaceae</taxon>
        <taxon>Actinomycetospora</taxon>
    </lineage>
</organism>
<protein>
    <submittedName>
        <fullName evidence="2">MarR family transcriptional regulator</fullName>
    </submittedName>
</protein>
<sequence length="152" mass="15734">MCKVPDMSQVPVADRPGWRVKQVQQALRHAGDDALRDAGVSVSQYAVLRALADAPGTSSAEVARRCFVTRQSLADVLAGLRAAGSVTPAEPGAGRARPMALTDAGRARLDAAEAAMTEVEQRMLAGLSAREVATLTELLAVCAANLTAPTGP</sequence>
<dbReference type="EMBL" id="BAABHO010000008">
    <property type="protein sequence ID" value="GAA4781634.1"/>
    <property type="molecule type" value="Genomic_DNA"/>
</dbReference>
<dbReference type="Pfam" id="PF12802">
    <property type="entry name" value="MarR_2"/>
    <property type="match status" value="1"/>
</dbReference>
<accession>A0ABP9AKF5</accession>
<dbReference type="InterPro" id="IPR036390">
    <property type="entry name" value="WH_DNA-bd_sf"/>
</dbReference>
<proteinExistence type="predicted"/>
<dbReference type="Gene3D" id="1.10.10.10">
    <property type="entry name" value="Winged helix-like DNA-binding domain superfamily/Winged helix DNA-binding domain"/>
    <property type="match status" value="1"/>
</dbReference>
<dbReference type="InterPro" id="IPR039422">
    <property type="entry name" value="MarR/SlyA-like"/>
</dbReference>
<dbReference type="InterPro" id="IPR036388">
    <property type="entry name" value="WH-like_DNA-bd_sf"/>
</dbReference>
<feature type="domain" description="HTH marR-type" evidence="1">
    <location>
        <begin position="13"/>
        <end position="144"/>
    </location>
</feature>
<dbReference type="Proteomes" id="UP001500928">
    <property type="component" value="Unassembled WGS sequence"/>
</dbReference>
<dbReference type="PANTHER" id="PTHR33164">
    <property type="entry name" value="TRANSCRIPTIONAL REGULATOR, MARR FAMILY"/>
    <property type="match status" value="1"/>
</dbReference>
<gene>
    <name evidence="2" type="ORF">GCM10023200_13760</name>
</gene>
<evidence type="ECO:0000313" key="2">
    <source>
        <dbReference type="EMBL" id="GAA4781634.1"/>
    </source>
</evidence>
<reference evidence="3" key="1">
    <citation type="journal article" date="2019" name="Int. J. Syst. Evol. Microbiol.">
        <title>The Global Catalogue of Microorganisms (GCM) 10K type strain sequencing project: providing services to taxonomists for standard genome sequencing and annotation.</title>
        <authorList>
            <consortium name="The Broad Institute Genomics Platform"/>
            <consortium name="The Broad Institute Genome Sequencing Center for Infectious Disease"/>
            <person name="Wu L."/>
            <person name="Ma J."/>
        </authorList>
    </citation>
    <scope>NUCLEOTIDE SEQUENCE [LARGE SCALE GENOMIC DNA]</scope>
    <source>
        <strain evidence="3">JCM 17979</strain>
    </source>
</reference>
<dbReference type="SMART" id="SM00347">
    <property type="entry name" value="HTH_MARR"/>
    <property type="match status" value="1"/>
</dbReference>
<comment type="caution">
    <text evidence="2">The sequence shown here is derived from an EMBL/GenBank/DDBJ whole genome shotgun (WGS) entry which is preliminary data.</text>
</comment>
<dbReference type="InterPro" id="IPR000835">
    <property type="entry name" value="HTH_MarR-typ"/>
</dbReference>